<dbReference type="InterPro" id="IPR025665">
    <property type="entry name" value="Beta-barrel_OMP_2"/>
</dbReference>
<dbReference type="InterPro" id="IPR011250">
    <property type="entry name" value="OMP/PagP_B-barrel"/>
</dbReference>
<organism evidence="2 3">
    <name type="scientific">Jiulongibacter sediminis</name>
    <dbReference type="NCBI Taxonomy" id="1605367"/>
    <lineage>
        <taxon>Bacteria</taxon>
        <taxon>Pseudomonadati</taxon>
        <taxon>Bacteroidota</taxon>
        <taxon>Cytophagia</taxon>
        <taxon>Cytophagales</taxon>
        <taxon>Leadbetterellaceae</taxon>
        <taxon>Jiulongibacter</taxon>
    </lineage>
</organism>
<accession>A0A0P7C4W7</accession>
<feature type="domain" description="Outer membrane protein beta-barrel" evidence="1">
    <location>
        <begin position="40"/>
        <end position="185"/>
    </location>
</feature>
<dbReference type="OrthoDB" id="1121752at2"/>
<dbReference type="AlphaFoldDB" id="A0A0P7C4W7"/>
<dbReference type="STRING" id="1605367.AFM12_06550"/>
<protein>
    <recommendedName>
        <fullName evidence="1">Outer membrane protein beta-barrel domain-containing protein</fullName>
    </recommendedName>
</protein>
<dbReference type="SUPFAM" id="SSF56925">
    <property type="entry name" value="OMPA-like"/>
    <property type="match status" value="1"/>
</dbReference>
<sequence>MPWYVLFWCVIKQITQIMKKLITGIAVLTAFLFSTSISKAQDTSWGPMVGLNAATLVDMPLNTYKPGVNLGLFLNHSNRERTGIKVEATYSQMGTLFNGFDQRVEMHYIQVPLYGVWYLNDRGNDFRPKLMIGPYVGFLMNATGSNTTDNQFITENFNSLDFGGKGAFGFNWKISPRVWLNSEFYVGGSFANIYKTDIINIKNRSFGLNAGLSFPLN</sequence>
<evidence type="ECO:0000313" key="3">
    <source>
        <dbReference type="Proteomes" id="UP000050454"/>
    </source>
</evidence>
<dbReference type="Pfam" id="PF13568">
    <property type="entry name" value="OMP_b-brl_2"/>
    <property type="match status" value="1"/>
</dbReference>
<name>A0A0P7C4W7_9BACT</name>
<evidence type="ECO:0000259" key="1">
    <source>
        <dbReference type="Pfam" id="PF13568"/>
    </source>
</evidence>
<comment type="caution">
    <text evidence="2">The sequence shown here is derived from an EMBL/GenBank/DDBJ whole genome shotgun (WGS) entry which is preliminary data.</text>
</comment>
<proteinExistence type="predicted"/>
<gene>
    <name evidence="2" type="ORF">AFM12_06550</name>
</gene>
<evidence type="ECO:0000313" key="2">
    <source>
        <dbReference type="EMBL" id="KPM48309.1"/>
    </source>
</evidence>
<reference evidence="2 3" key="1">
    <citation type="submission" date="2015-07" db="EMBL/GenBank/DDBJ databases">
        <title>The draft genome sequence of Leadbetterella sp. JN14-9.</title>
        <authorList>
            <person name="Liu Y."/>
            <person name="Du J."/>
            <person name="Shao Z."/>
        </authorList>
    </citation>
    <scope>NUCLEOTIDE SEQUENCE [LARGE SCALE GENOMIC DNA]</scope>
    <source>
        <strain evidence="2 3">JN14-9</strain>
    </source>
</reference>
<dbReference type="Proteomes" id="UP000050454">
    <property type="component" value="Unassembled WGS sequence"/>
</dbReference>
<dbReference type="EMBL" id="LGTQ01000006">
    <property type="protein sequence ID" value="KPM48309.1"/>
    <property type="molecule type" value="Genomic_DNA"/>
</dbReference>
<keyword evidence="3" id="KW-1185">Reference proteome</keyword>